<reference evidence="1" key="2">
    <citation type="submission" date="2025-09" db="UniProtKB">
        <authorList>
            <consortium name="Ensembl"/>
        </authorList>
    </citation>
    <scope>IDENTIFICATION</scope>
</reference>
<keyword evidence="2" id="KW-1185">Reference proteome</keyword>
<evidence type="ECO:0000313" key="2">
    <source>
        <dbReference type="Proteomes" id="UP000472269"/>
    </source>
</evidence>
<dbReference type="Ensembl" id="ENSACUT00000001231.1">
    <property type="protein sequence ID" value="ENSACUP00000001143.1"/>
    <property type="gene ID" value="ENSACUG00000000864.1"/>
</dbReference>
<protein>
    <submittedName>
        <fullName evidence="1">Uncharacterized protein</fullName>
    </submittedName>
</protein>
<reference evidence="1" key="1">
    <citation type="submission" date="2025-08" db="UniProtKB">
        <authorList>
            <consortium name="Ensembl"/>
        </authorList>
    </citation>
    <scope>IDENTIFICATION</scope>
</reference>
<evidence type="ECO:0000313" key="1">
    <source>
        <dbReference type="Ensembl" id="ENSACUP00000001143.1"/>
    </source>
</evidence>
<dbReference type="Proteomes" id="UP000472269">
    <property type="component" value="Unplaced"/>
</dbReference>
<organism evidence="1 2">
    <name type="scientific">Athene cunicularia</name>
    <name type="common">Burrowing owl</name>
    <name type="synonym">Speotyto cunicularia</name>
    <dbReference type="NCBI Taxonomy" id="194338"/>
    <lineage>
        <taxon>Eukaryota</taxon>
        <taxon>Metazoa</taxon>
        <taxon>Chordata</taxon>
        <taxon>Craniata</taxon>
        <taxon>Vertebrata</taxon>
        <taxon>Euteleostomi</taxon>
        <taxon>Archelosauria</taxon>
        <taxon>Archosauria</taxon>
        <taxon>Dinosauria</taxon>
        <taxon>Saurischia</taxon>
        <taxon>Theropoda</taxon>
        <taxon>Coelurosauria</taxon>
        <taxon>Aves</taxon>
        <taxon>Neognathae</taxon>
        <taxon>Neoaves</taxon>
        <taxon>Telluraves</taxon>
        <taxon>Strigiformes</taxon>
        <taxon>Strigidae</taxon>
        <taxon>Athene</taxon>
    </lineage>
</organism>
<accession>A0A663LNM9</accession>
<dbReference type="AlphaFoldDB" id="A0A663LNM9"/>
<name>A0A663LNM9_ATHCN</name>
<proteinExistence type="predicted"/>
<sequence length="101" mass="10606">TTALCSGGQSLGEGGPHGSCGDISAGVPLACLLSSTCGDFGPWSSREPEKLLFSAVTPKKHPENSQAQIIIQSKPSKHTWAEINGPVHTGLGRKWFCLHLP</sequence>